<feature type="compositionally biased region" description="Low complexity" evidence="2">
    <location>
        <begin position="778"/>
        <end position="787"/>
    </location>
</feature>
<evidence type="ECO:0000313" key="5">
    <source>
        <dbReference type="Proteomes" id="UP000186817"/>
    </source>
</evidence>
<feature type="signal peptide" evidence="3">
    <location>
        <begin position="1"/>
        <end position="19"/>
    </location>
</feature>
<dbReference type="OrthoDB" id="447682at2759"/>
<evidence type="ECO:0000256" key="1">
    <source>
        <dbReference type="SAM" id="Coils"/>
    </source>
</evidence>
<accession>A0A1Q9CJ04</accession>
<gene>
    <name evidence="4" type="ORF">AK812_SmicGene36383</name>
</gene>
<dbReference type="Proteomes" id="UP000186817">
    <property type="component" value="Unassembled WGS sequence"/>
</dbReference>
<evidence type="ECO:0000256" key="3">
    <source>
        <dbReference type="SAM" id="SignalP"/>
    </source>
</evidence>
<feature type="compositionally biased region" description="Basic and acidic residues" evidence="2">
    <location>
        <begin position="84"/>
        <end position="95"/>
    </location>
</feature>
<comment type="caution">
    <text evidence="4">The sequence shown here is derived from an EMBL/GenBank/DDBJ whole genome shotgun (WGS) entry which is preliminary data.</text>
</comment>
<feature type="region of interest" description="Disordered" evidence="2">
    <location>
        <begin position="115"/>
        <end position="279"/>
    </location>
</feature>
<evidence type="ECO:0000313" key="4">
    <source>
        <dbReference type="EMBL" id="OLP82919.1"/>
    </source>
</evidence>
<organism evidence="4 5">
    <name type="scientific">Symbiodinium microadriaticum</name>
    <name type="common">Dinoflagellate</name>
    <name type="synonym">Zooxanthella microadriatica</name>
    <dbReference type="NCBI Taxonomy" id="2951"/>
    <lineage>
        <taxon>Eukaryota</taxon>
        <taxon>Sar</taxon>
        <taxon>Alveolata</taxon>
        <taxon>Dinophyceae</taxon>
        <taxon>Suessiales</taxon>
        <taxon>Symbiodiniaceae</taxon>
        <taxon>Symbiodinium</taxon>
    </lineage>
</organism>
<sequence>MRNSLLPCAILQVAAVAFSEPVFAQQACDDAFLLQRTQKGVAAASSPPAAGLLQAELPSVASITFAPGSEWMMGWKRRSPSTLETKKEEKEEEPEILRMERKASLLDVPVIRMLRTDDPSAQSESEDTSQVFGLEPEPAEVAGKAAEPSPPSLEREAASEPKATVPKGETKAAPKATVEPKTEQPAPAEKPKGEGETKAEPKAAVEPKNEQAEEPKGETTAERKAAVEPKKEQRPQPAPAESPPSDEESVSETGEAPISAQSSDSAESGAAKKPPEEGASWIDIVIPGAQTVLHVKNPEEIEATSSDPNPQVATFRTNNVTVEAVPLVPNERLSVSQTPKGNRTLLVEALEALQAGGGGADARPFPNVATAAVAAMDRALSEAALTSRDIDKVEVHSRAALEKSESLDEKASELSKTLEDIADGVSEASPQQVAKGAEEALRLRGLWQEDQNSSLMAEREKRELLSQLAEQLSTVVRSGVTALKAVTLGLHLEVNLTAAAANFRALSDESSGSLLPVEGVAGTEEIQRYKEVLLQKLKDIRILPPVGRPLTAEIASGKDGPMTIELVAKNETASDFKALKEDLELASRQLRNATSHVQEMAKELEAADAANRSLDVVSAKKQNLTRELLSIVEATEKLSKGISDFPEEGEAGISVATSVANRSAALEEGASKARTVAALLRSAELDFEESLNRSGLRLANASGAKVDLSGLQELFGKGTLGVAGQDLVPIFRVNATTSQIPNLPYDRFFAPAQTTSTSSTTSTTTKAEEPEEAEAAEAAEVPVPSTSSRERQSEEEENWMPKAVLFSMACVLSLLVAVLSWPTASAL</sequence>
<dbReference type="EMBL" id="LSRX01001156">
    <property type="protein sequence ID" value="OLP82919.1"/>
    <property type="molecule type" value="Genomic_DNA"/>
</dbReference>
<keyword evidence="5" id="KW-1185">Reference proteome</keyword>
<proteinExistence type="predicted"/>
<reference evidence="4 5" key="1">
    <citation type="submission" date="2016-02" db="EMBL/GenBank/DDBJ databases">
        <title>Genome analysis of coral dinoflagellate symbionts highlights evolutionary adaptations to a symbiotic lifestyle.</title>
        <authorList>
            <person name="Aranda M."/>
            <person name="Li Y."/>
            <person name="Liew Y.J."/>
            <person name="Baumgarten S."/>
            <person name="Simakov O."/>
            <person name="Wilson M."/>
            <person name="Piel J."/>
            <person name="Ashoor H."/>
            <person name="Bougouffa S."/>
            <person name="Bajic V.B."/>
            <person name="Ryu T."/>
            <person name="Ravasi T."/>
            <person name="Bayer T."/>
            <person name="Micklem G."/>
            <person name="Kim H."/>
            <person name="Bhak J."/>
            <person name="Lajeunesse T.C."/>
            <person name="Voolstra C.R."/>
        </authorList>
    </citation>
    <scope>NUCLEOTIDE SEQUENCE [LARGE SCALE GENOMIC DNA]</scope>
    <source>
        <strain evidence="4 5">CCMP2467</strain>
    </source>
</reference>
<feature type="chain" id="PRO_5012480647" evidence="3">
    <location>
        <begin position="20"/>
        <end position="827"/>
    </location>
</feature>
<dbReference type="AlphaFoldDB" id="A0A1Q9CJ04"/>
<feature type="compositionally biased region" description="Basic and acidic residues" evidence="2">
    <location>
        <begin position="189"/>
        <end position="234"/>
    </location>
</feature>
<feature type="region of interest" description="Disordered" evidence="2">
    <location>
        <begin position="76"/>
        <end position="95"/>
    </location>
</feature>
<feature type="region of interest" description="Disordered" evidence="2">
    <location>
        <begin position="751"/>
        <end position="796"/>
    </location>
</feature>
<feature type="compositionally biased region" description="Low complexity" evidence="2">
    <location>
        <begin position="751"/>
        <end position="765"/>
    </location>
</feature>
<evidence type="ECO:0000256" key="2">
    <source>
        <dbReference type="SAM" id="MobiDB-lite"/>
    </source>
</evidence>
<protein>
    <submittedName>
        <fullName evidence="4">Uncharacterized protein</fullName>
    </submittedName>
</protein>
<feature type="compositionally biased region" description="Basic and acidic residues" evidence="2">
    <location>
        <begin position="168"/>
        <end position="182"/>
    </location>
</feature>
<feature type="coiled-coil region" evidence="1">
    <location>
        <begin position="576"/>
        <end position="627"/>
    </location>
</feature>
<name>A0A1Q9CJ04_SYMMI</name>
<keyword evidence="3" id="KW-0732">Signal</keyword>
<keyword evidence="1" id="KW-0175">Coiled coil</keyword>
<feature type="compositionally biased region" description="Polar residues" evidence="2">
    <location>
        <begin position="119"/>
        <end position="131"/>
    </location>
</feature>